<evidence type="ECO:0000313" key="3">
    <source>
        <dbReference type="Proteomes" id="UP000029443"/>
    </source>
</evidence>
<evidence type="ECO:0000259" key="1">
    <source>
        <dbReference type="Pfam" id="PF00561"/>
    </source>
</evidence>
<dbReference type="Gene3D" id="3.40.50.1820">
    <property type="entry name" value="alpha/beta hydrolase"/>
    <property type="match status" value="1"/>
</dbReference>
<dbReference type="Proteomes" id="UP000029443">
    <property type="component" value="Unassembled WGS sequence"/>
</dbReference>
<dbReference type="EMBL" id="ARXU01000001">
    <property type="protein sequence ID" value="KGD62808.1"/>
    <property type="molecule type" value="Genomic_DNA"/>
</dbReference>
<dbReference type="RefSeq" id="WP_035244248.1">
    <property type="nucleotide sequence ID" value="NZ_ARXU01000001.1"/>
</dbReference>
<dbReference type="InterPro" id="IPR000073">
    <property type="entry name" value="AB_hydrolase_1"/>
</dbReference>
<feature type="domain" description="AB hydrolase-1" evidence="1">
    <location>
        <begin position="65"/>
        <end position="297"/>
    </location>
</feature>
<dbReference type="PRINTS" id="PR00111">
    <property type="entry name" value="ABHYDROLASE"/>
</dbReference>
<proteinExistence type="predicted"/>
<dbReference type="Pfam" id="PF00561">
    <property type="entry name" value="Abhydrolase_1"/>
    <property type="match status" value="1"/>
</dbReference>
<sequence length="316" mass="34337">MHSLKLSLLLISTIVLSGCDGLAKWAYESGLSLEKGRAGLTDQTVGTSDGIQWHLLRSEGQQDKPAVLLIHGFGADSSNWVRFVNELEGDFHFVVPDLPGHGDTTRNTDLDYTMAAQAERLVTLMETLEIPAYHVAGNSMGGAITLALAQAAPQQVLSMGLVDAAGLTRQTEEFKAILATSDSNPLIPRSPEQFHTTLKWAMEDAPYIPEFFIDIMGAKKAQNAPVTEKIWEDMDTDPGLSLEGTGKLASLEQPALVLWGREDRLLGVDNVDVFLKELPKARAVILDGIGHVPMAEAPTKSADAFRVFWREAQSSS</sequence>
<protein>
    <submittedName>
        <fullName evidence="2">Carboxylic ester hydrolase</fullName>
    </submittedName>
</protein>
<evidence type="ECO:0000313" key="2">
    <source>
        <dbReference type="EMBL" id="KGD62808.1"/>
    </source>
</evidence>
<dbReference type="InterPro" id="IPR029058">
    <property type="entry name" value="AB_hydrolase_fold"/>
</dbReference>
<dbReference type="GO" id="GO:0016787">
    <property type="term" value="F:hydrolase activity"/>
    <property type="evidence" value="ECO:0007669"/>
    <property type="project" value="UniProtKB-KW"/>
</dbReference>
<dbReference type="PANTHER" id="PTHR43798:SF5">
    <property type="entry name" value="MONOACYLGLYCEROL LIPASE ABHD6"/>
    <property type="match status" value="1"/>
</dbReference>
<dbReference type="PROSITE" id="PS51257">
    <property type="entry name" value="PROKAR_LIPOPROTEIN"/>
    <property type="match status" value="1"/>
</dbReference>
<dbReference type="SUPFAM" id="SSF53474">
    <property type="entry name" value="alpha/beta-Hydrolases"/>
    <property type="match status" value="1"/>
</dbReference>
<comment type="caution">
    <text evidence="2">The sequence shown here is derived from an EMBL/GenBank/DDBJ whole genome shotgun (WGS) entry which is preliminary data.</text>
</comment>
<gene>
    <name evidence="2" type="ORF">T9A_00128</name>
</gene>
<accession>A0ABR4WGS9</accession>
<dbReference type="PANTHER" id="PTHR43798">
    <property type="entry name" value="MONOACYLGLYCEROL LIPASE"/>
    <property type="match status" value="1"/>
</dbReference>
<organism evidence="2 3">
    <name type="scientific">Alcanivorax jadensis T9</name>
    <dbReference type="NCBI Taxonomy" id="1177181"/>
    <lineage>
        <taxon>Bacteria</taxon>
        <taxon>Pseudomonadati</taxon>
        <taxon>Pseudomonadota</taxon>
        <taxon>Gammaproteobacteria</taxon>
        <taxon>Oceanospirillales</taxon>
        <taxon>Alcanivoracaceae</taxon>
        <taxon>Alcanivorax</taxon>
    </lineage>
</organism>
<keyword evidence="3" id="KW-1185">Reference proteome</keyword>
<keyword evidence="2" id="KW-0378">Hydrolase</keyword>
<reference evidence="2 3" key="1">
    <citation type="submission" date="2012-09" db="EMBL/GenBank/DDBJ databases">
        <title>Genome Sequence of alkane-degrading Bacterium Alcanivorax jadensis T9.</title>
        <authorList>
            <person name="Lai Q."/>
            <person name="Shao Z."/>
        </authorList>
    </citation>
    <scope>NUCLEOTIDE SEQUENCE [LARGE SCALE GENOMIC DNA]</scope>
    <source>
        <strain evidence="2 3">T9</strain>
    </source>
</reference>
<name>A0ABR4WGS9_9GAMM</name>
<dbReference type="InterPro" id="IPR050266">
    <property type="entry name" value="AB_hydrolase_sf"/>
</dbReference>